<dbReference type="PANTHER" id="PTHR30486">
    <property type="entry name" value="TWITCHING MOTILITY PROTEIN PILT"/>
    <property type="match status" value="1"/>
</dbReference>
<comment type="caution">
    <text evidence="4">The sequence shown here is derived from an EMBL/GenBank/DDBJ whole genome shotgun (WGS) entry which is preliminary data.</text>
</comment>
<dbReference type="CDD" id="cd01131">
    <property type="entry name" value="PilT"/>
    <property type="match status" value="1"/>
</dbReference>
<dbReference type="Pfam" id="PF00437">
    <property type="entry name" value="T2SSE"/>
    <property type="match status" value="1"/>
</dbReference>
<dbReference type="InterPro" id="IPR027417">
    <property type="entry name" value="P-loop_NTPase"/>
</dbReference>
<dbReference type="InterPro" id="IPR006321">
    <property type="entry name" value="PilT/PilU"/>
</dbReference>
<comment type="similarity">
    <text evidence="1">Belongs to the GSP E family.</text>
</comment>
<feature type="domain" description="Bacterial type II secretion system protein E" evidence="3">
    <location>
        <begin position="64"/>
        <end position="78"/>
    </location>
</feature>
<evidence type="ECO:0000259" key="3">
    <source>
        <dbReference type="PROSITE" id="PS00662"/>
    </source>
</evidence>
<dbReference type="InterPro" id="IPR001482">
    <property type="entry name" value="T2SS/T4SS_dom"/>
</dbReference>
<evidence type="ECO:0000313" key="5">
    <source>
        <dbReference type="Proteomes" id="UP000320393"/>
    </source>
</evidence>
<dbReference type="PROSITE" id="PS00662">
    <property type="entry name" value="T2SP_E"/>
    <property type="match status" value="1"/>
</dbReference>
<dbReference type="EMBL" id="VBAM01000369">
    <property type="protein sequence ID" value="TMJ08974.1"/>
    <property type="molecule type" value="Genomic_DNA"/>
</dbReference>
<reference evidence="4 5" key="1">
    <citation type="journal article" date="2019" name="Nat. Microbiol.">
        <title>Mediterranean grassland soil C-N compound turnover is dependent on rainfall and depth, and is mediated by genomically divergent microorganisms.</title>
        <authorList>
            <person name="Diamond S."/>
            <person name="Andeer P.F."/>
            <person name="Li Z."/>
            <person name="Crits-Christoph A."/>
            <person name="Burstein D."/>
            <person name="Anantharaman K."/>
            <person name="Lane K.R."/>
            <person name="Thomas B.C."/>
            <person name="Pan C."/>
            <person name="Northen T.R."/>
            <person name="Banfield J.F."/>
        </authorList>
    </citation>
    <scope>NUCLEOTIDE SEQUENCE [LARGE SCALE GENOMIC DNA]</scope>
    <source>
        <strain evidence="4">NP_5</strain>
    </source>
</reference>
<dbReference type="AlphaFoldDB" id="A0A537LLS8"/>
<dbReference type="InterPro" id="IPR050921">
    <property type="entry name" value="T4SS_GSP_E_ATPase"/>
</dbReference>
<proteinExistence type="inferred from homology"/>
<gene>
    <name evidence="4" type="ORF">E6H02_09415</name>
</gene>
<dbReference type="Proteomes" id="UP000320393">
    <property type="component" value="Unassembled WGS sequence"/>
</dbReference>
<dbReference type="SUPFAM" id="SSF52540">
    <property type="entry name" value="P-loop containing nucleoside triphosphate hydrolases"/>
    <property type="match status" value="1"/>
</dbReference>
<dbReference type="Gene3D" id="3.40.50.300">
    <property type="entry name" value="P-loop containing nucleotide triphosphate hydrolases"/>
    <property type="match status" value="1"/>
</dbReference>
<name>A0A537LLS8_9BACT</name>
<dbReference type="NCBIfam" id="TIGR01420">
    <property type="entry name" value="pilT_fam"/>
    <property type="match status" value="1"/>
</dbReference>
<evidence type="ECO:0000256" key="1">
    <source>
        <dbReference type="ARBA" id="ARBA00006611"/>
    </source>
</evidence>
<dbReference type="GO" id="GO:0016887">
    <property type="term" value="F:ATP hydrolysis activity"/>
    <property type="evidence" value="ECO:0007669"/>
    <property type="project" value="InterPro"/>
</dbReference>
<evidence type="ECO:0000256" key="2">
    <source>
        <dbReference type="SAM" id="MobiDB-lite"/>
    </source>
</evidence>
<sequence length="234" mass="25559">GPTGAGKSTTLAAMVDHMNSTREDHVVTVEDPIEFVHDHRTCNINQREVGPHTMSFAAALRAALREDPDVILVGEMRDLETISLALTAAETGHLVLSTLHTNNAAQTISRIVDVFPPYQQEQIRVQLADSLMGVISQTLVPTIDHSSRVAAMEIMVANAAIRNLIRENKVHQIPSAIQTGAREGMISLDQSLKALVKTQKISNEEALRRAFEKQAFGPDTAGPHGEYASLKTRR</sequence>
<accession>A0A537LLS8</accession>
<organism evidence="4 5">
    <name type="scientific">Candidatus Segetimicrobium genomatis</name>
    <dbReference type="NCBI Taxonomy" id="2569760"/>
    <lineage>
        <taxon>Bacteria</taxon>
        <taxon>Bacillati</taxon>
        <taxon>Candidatus Sysuimicrobiota</taxon>
        <taxon>Candidatus Sysuimicrobiia</taxon>
        <taxon>Candidatus Sysuimicrobiales</taxon>
        <taxon>Candidatus Segetimicrobiaceae</taxon>
        <taxon>Candidatus Segetimicrobium</taxon>
    </lineage>
</organism>
<protein>
    <submittedName>
        <fullName evidence="4">PilT/PilU family type 4a pilus ATPase</fullName>
    </submittedName>
</protein>
<evidence type="ECO:0000313" key="4">
    <source>
        <dbReference type="EMBL" id="TMJ08974.1"/>
    </source>
</evidence>
<dbReference type="GO" id="GO:0005524">
    <property type="term" value="F:ATP binding"/>
    <property type="evidence" value="ECO:0007669"/>
    <property type="project" value="InterPro"/>
</dbReference>
<feature type="region of interest" description="Disordered" evidence="2">
    <location>
        <begin position="215"/>
        <end position="234"/>
    </location>
</feature>
<dbReference type="PANTHER" id="PTHR30486:SF6">
    <property type="entry name" value="TYPE IV PILUS RETRACTATION ATPASE PILT"/>
    <property type="match status" value="1"/>
</dbReference>
<feature type="non-terminal residue" evidence="4">
    <location>
        <position position="1"/>
    </location>
</feature>